<keyword evidence="4 6" id="KW-0697">Rotamase</keyword>
<protein>
    <recommendedName>
        <fullName evidence="7">Peptidyl-prolyl cis-trans isomerase</fullName>
        <ecNumber evidence="7">5.2.1.8</ecNumber>
    </recommendedName>
</protein>
<evidence type="ECO:0000256" key="4">
    <source>
        <dbReference type="ARBA" id="ARBA00023110"/>
    </source>
</evidence>
<dbReference type="Gene3D" id="1.10.287.460">
    <property type="entry name" value="Peptidyl-prolyl cis-trans isomerase, FKBP-type, N-terminal domain"/>
    <property type="match status" value="1"/>
</dbReference>
<dbReference type="InterPro" id="IPR001179">
    <property type="entry name" value="PPIase_FKBP_dom"/>
</dbReference>
<comment type="catalytic activity">
    <reaction evidence="1 6 7">
        <text>[protein]-peptidylproline (omega=180) = [protein]-peptidylproline (omega=0)</text>
        <dbReference type="Rhea" id="RHEA:16237"/>
        <dbReference type="Rhea" id="RHEA-COMP:10747"/>
        <dbReference type="Rhea" id="RHEA-COMP:10748"/>
        <dbReference type="ChEBI" id="CHEBI:83833"/>
        <dbReference type="ChEBI" id="CHEBI:83834"/>
        <dbReference type="EC" id="5.2.1.8"/>
    </reaction>
</comment>
<dbReference type="FunFam" id="3.10.50.40:FF:000045">
    <property type="entry name" value="Peptidyl-prolyl cis-trans isomerase"/>
    <property type="match status" value="1"/>
</dbReference>
<comment type="caution">
    <text evidence="9">The sequence shown here is derived from an EMBL/GenBank/DDBJ whole genome shotgun (WGS) entry which is preliminary data.</text>
</comment>
<dbReference type="NCBIfam" id="NF008602">
    <property type="entry name" value="PRK11570.1"/>
    <property type="match status" value="1"/>
</dbReference>
<dbReference type="PANTHER" id="PTHR43811:SF19">
    <property type="entry name" value="39 KDA FK506-BINDING NUCLEAR PROTEIN"/>
    <property type="match status" value="1"/>
</dbReference>
<feature type="domain" description="PPIase FKBP-type" evidence="8">
    <location>
        <begin position="116"/>
        <end position="202"/>
    </location>
</feature>
<dbReference type="Pfam" id="PF00254">
    <property type="entry name" value="FKBP_C"/>
    <property type="match status" value="1"/>
</dbReference>
<dbReference type="InterPro" id="IPR000774">
    <property type="entry name" value="PPIase_FKBP_N"/>
</dbReference>
<evidence type="ECO:0000256" key="3">
    <source>
        <dbReference type="ARBA" id="ARBA00022729"/>
    </source>
</evidence>
<evidence type="ECO:0000313" key="9">
    <source>
        <dbReference type="EMBL" id="OKZ10477.1"/>
    </source>
</evidence>
<dbReference type="PANTHER" id="PTHR43811">
    <property type="entry name" value="FKBP-TYPE PEPTIDYL-PROLYL CIS-TRANS ISOMERASE FKPA"/>
    <property type="match status" value="1"/>
</dbReference>
<dbReference type="Proteomes" id="UP000186685">
    <property type="component" value="Unassembled WGS sequence"/>
</dbReference>
<evidence type="ECO:0000256" key="6">
    <source>
        <dbReference type="PROSITE-ProRule" id="PRU00277"/>
    </source>
</evidence>
<dbReference type="Gene3D" id="3.10.50.40">
    <property type="match status" value="1"/>
</dbReference>
<evidence type="ECO:0000256" key="5">
    <source>
        <dbReference type="ARBA" id="ARBA00023235"/>
    </source>
</evidence>
<keyword evidence="5 6" id="KW-0413">Isomerase</keyword>
<gene>
    <name evidence="9" type="ORF">BHV76_06245</name>
</gene>
<dbReference type="PROSITE" id="PS50059">
    <property type="entry name" value="FKBP_PPIASE"/>
    <property type="match status" value="1"/>
</dbReference>
<evidence type="ECO:0000256" key="1">
    <source>
        <dbReference type="ARBA" id="ARBA00000971"/>
    </source>
</evidence>
<sequence>MDKLSYALGLGIGQQLKSMGTREDVNIDDFAQAIKDVLDEKPLAIQHTEAQQIVNAHFQKMESRMNAEKAEKGKKALEEGKQFLAENAKKEGVTTTASGLQYEVLSEGNGKRPAATDKVRCHYEGRLIDGTVFDSSYRRGEPADFGLNQVIPGWTEGVQLMQEGAKYRFYIPYLLAYGEGGAGELIPPFSTLVFDVELIKVL</sequence>
<evidence type="ECO:0000256" key="2">
    <source>
        <dbReference type="ARBA" id="ARBA00006577"/>
    </source>
</evidence>
<keyword evidence="3" id="KW-0732">Signal</keyword>
<name>A0A854C585_9BACT</name>
<dbReference type="SUPFAM" id="SSF54534">
    <property type="entry name" value="FKBP-like"/>
    <property type="match status" value="1"/>
</dbReference>
<evidence type="ECO:0000256" key="7">
    <source>
        <dbReference type="RuleBase" id="RU003915"/>
    </source>
</evidence>
<accession>A0A854C585</accession>
<evidence type="ECO:0000313" key="10">
    <source>
        <dbReference type="Proteomes" id="UP000186685"/>
    </source>
</evidence>
<dbReference type="InterPro" id="IPR036944">
    <property type="entry name" value="PPIase_FKBP_N_sf"/>
</dbReference>
<proteinExistence type="inferred from homology"/>
<dbReference type="GO" id="GO:0003755">
    <property type="term" value="F:peptidyl-prolyl cis-trans isomerase activity"/>
    <property type="evidence" value="ECO:0007669"/>
    <property type="project" value="UniProtKB-UniRule"/>
</dbReference>
<evidence type="ECO:0000259" key="8">
    <source>
        <dbReference type="PROSITE" id="PS50059"/>
    </source>
</evidence>
<organism evidence="9 10">
    <name type="scientific">Phocaeicola plebeius</name>
    <dbReference type="NCBI Taxonomy" id="310297"/>
    <lineage>
        <taxon>Bacteria</taxon>
        <taxon>Pseudomonadati</taxon>
        <taxon>Bacteroidota</taxon>
        <taxon>Bacteroidia</taxon>
        <taxon>Bacteroidales</taxon>
        <taxon>Bacteroidaceae</taxon>
        <taxon>Phocaeicola</taxon>
    </lineage>
</organism>
<reference evidence="9 10" key="1">
    <citation type="journal article" date="2016" name="Nat. Biotechnol.">
        <title>Measurement of bacterial replication rates in microbial communities.</title>
        <authorList>
            <person name="Brown C.T."/>
            <person name="Olm M.R."/>
            <person name="Thomas B.C."/>
            <person name="Banfield J.F."/>
        </authorList>
    </citation>
    <scope>NUCLEOTIDE SEQUENCE [LARGE SCALE GENOMIC DNA]</scope>
    <source>
        <strain evidence="9">45_130</strain>
    </source>
</reference>
<dbReference type="EMBL" id="MNQR01000019">
    <property type="protein sequence ID" value="OKZ10477.1"/>
    <property type="molecule type" value="Genomic_DNA"/>
</dbReference>
<dbReference type="AlphaFoldDB" id="A0A854C585"/>
<dbReference type="GO" id="GO:0006457">
    <property type="term" value="P:protein folding"/>
    <property type="evidence" value="ECO:0007669"/>
    <property type="project" value="InterPro"/>
</dbReference>
<comment type="similarity">
    <text evidence="2 7">Belongs to the FKBP-type PPIase family.</text>
</comment>
<dbReference type="Pfam" id="PF01346">
    <property type="entry name" value="FKBP_N"/>
    <property type="match status" value="1"/>
</dbReference>
<dbReference type="EC" id="5.2.1.8" evidence="7"/>
<dbReference type="InterPro" id="IPR046357">
    <property type="entry name" value="PPIase_dom_sf"/>
</dbReference>